<name>A0A3E5DYH3_9BACT</name>
<evidence type="ECO:0000313" key="4">
    <source>
        <dbReference type="EMBL" id="RGS13369.1"/>
    </source>
</evidence>
<organism evidence="4 5">
    <name type="scientific">Segatella copri</name>
    <dbReference type="NCBI Taxonomy" id="165179"/>
    <lineage>
        <taxon>Bacteria</taxon>
        <taxon>Pseudomonadati</taxon>
        <taxon>Bacteroidota</taxon>
        <taxon>Bacteroidia</taxon>
        <taxon>Bacteroidales</taxon>
        <taxon>Prevotellaceae</taxon>
        <taxon>Segatella</taxon>
    </lineage>
</organism>
<dbReference type="InterPro" id="IPR012373">
    <property type="entry name" value="Ferrdict_sens_TM"/>
</dbReference>
<dbReference type="InterPro" id="IPR032508">
    <property type="entry name" value="FecR_C"/>
</dbReference>
<reference evidence="4 5" key="1">
    <citation type="submission" date="2018-08" db="EMBL/GenBank/DDBJ databases">
        <title>A genome reference for cultivated species of the human gut microbiota.</title>
        <authorList>
            <person name="Zou Y."/>
            <person name="Xue W."/>
            <person name="Luo G."/>
        </authorList>
    </citation>
    <scope>NUCLEOTIDE SEQUENCE [LARGE SCALE GENOMIC DNA]</scope>
    <source>
        <strain evidence="4 5">AF24-12</strain>
    </source>
</reference>
<dbReference type="Gene3D" id="3.55.50.30">
    <property type="match status" value="1"/>
</dbReference>
<dbReference type="Proteomes" id="UP000283872">
    <property type="component" value="Unassembled WGS sequence"/>
</dbReference>
<dbReference type="FunFam" id="2.60.120.1440:FF:000001">
    <property type="entry name" value="Putative anti-sigma factor"/>
    <property type="match status" value="1"/>
</dbReference>
<dbReference type="Gene3D" id="2.60.120.1440">
    <property type="match status" value="1"/>
</dbReference>
<feature type="domain" description="FecR protein" evidence="2">
    <location>
        <begin position="140"/>
        <end position="234"/>
    </location>
</feature>
<dbReference type="PANTHER" id="PTHR30273:SF2">
    <property type="entry name" value="PROTEIN FECR"/>
    <property type="match status" value="1"/>
</dbReference>
<dbReference type="EMBL" id="QRVA01000031">
    <property type="protein sequence ID" value="RGS13369.1"/>
    <property type="molecule type" value="Genomic_DNA"/>
</dbReference>
<evidence type="ECO:0000256" key="1">
    <source>
        <dbReference type="SAM" id="Phobius"/>
    </source>
</evidence>
<comment type="caution">
    <text evidence="4">The sequence shown here is derived from an EMBL/GenBank/DDBJ whole genome shotgun (WGS) entry which is preliminary data.</text>
</comment>
<keyword evidence="1" id="KW-0812">Transmembrane</keyword>
<keyword evidence="1" id="KW-0472">Membrane</keyword>
<dbReference type="AlphaFoldDB" id="A0A3E5DYH3"/>
<feature type="domain" description="Protein FecR C-terminal" evidence="3">
    <location>
        <begin position="286"/>
        <end position="352"/>
    </location>
</feature>
<dbReference type="GO" id="GO:0016989">
    <property type="term" value="F:sigma factor antagonist activity"/>
    <property type="evidence" value="ECO:0007669"/>
    <property type="project" value="TreeGrafter"/>
</dbReference>
<evidence type="ECO:0000259" key="2">
    <source>
        <dbReference type="Pfam" id="PF04773"/>
    </source>
</evidence>
<dbReference type="RefSeq" id="WP_117587477.1">
    <property type="nucleotide sequence ID" value="NZ_JBNPLV010000040.1"/>
</dbReference>
<keyword evidence="1" id="KW-1133">Transmembrane helix</keyword>
<evidence type="ECO:0000259" key="3">
    <source>
        <dbReference type="Pfam" id="PF16344"/>
    </source>
</evidence>
<accession>A0A3E5DYH3</accession>
<dbReference type="PANTHER" id="PTHR30273">
    <property type="entry name" value="PERIPLASMIC SIGNAL SENSOR AND SIGMA FACTOR ACTIVATOR FECR-RELATED"/>
    <property type="match status" value="1"/>
</dbReference>
<protein>
    <submittedName>
        <fullName evidence="4">FecR family protein</fullName>
    </submittedName>
</protein>
<sequence length="353" mass="39841">MSDKKRNNIDHADQNLLEQMVTEALMRDKMETPDVDMEWKRLAARMTAPSAEVKTTSRNEQLKVRFFSIRTLWMTIASVAAIAFIIFLISFKLDKATPGSLYEARKQSAEIVVLDEQDHEQVINGNEIKLASSVKVERHTVVVPEGKDMKLILADGTQVWLNANSRLIYPTAFKGKNREVELQGEGYFKVTHDAYHPFIVKAGDMQTSVLGTEFNVNAFDQSNPHVTLVEGSVKVSSVLTHKTETQVAGKIIVPGEDAVLNEQGKIIVSHVDTDDVACWKDGIQLFNDASLREIVLQLGSWYNVNVVCHDESLLNTHLRYMYNRRNGIEEAIKMLNDISNNKIKLKNNTILIE</sequence>
<dbReference type="Pfam" id="PF16344">
    <property type="entry name" value="FecR_C"/>
    <property type="match status" value="1"/>
</dbReference>
<feature type="transmembrane region" description="Helical" evidence="1">
    <location>
        <begin position="71"/>
        <end position="91"/>
    </location>
</feature>
<proteinExistence type="predicted"/>
<evidence type="ECO:0000313" key="5">
    <source>
        <dbReference type="Proteomes" id="UP000283872"/>
    </source>
</evidence>
<gene>
    <name evidence="4" type="ORF">DWY11_11605</name>
</gene>
<dbReference type="InterPro" id="IPR006860">
    <property type="entry name" value="FecR"/>
</dbReference>
<dbReference type="Pfam" id="PF04773">
    <property type="entry name" value="FecR"/>
    <property type="match status" value="1"/>
</dbReference>